<evidence type="ECO:0000259" key="3">
    <source>
        <dbReference type="Pfam" id="PF08063"/>
    </source>
</evidence>
<protein>
    <recommendedName>
        <fullName evidence="6">DNA polymerase beta-like N-terminal domain-containing protein</fullName>
    </recommendedName>
</protein>
<name>A0A7S1QWF7_NEODS</name>
<dbReference type="PROSITE" id="PS52007">
    <property type="entry name" value="PADR1"/>
    <property type="match status" value="1"/>
</dbReference>
<dbReference type="GO" id="GO:0006303">
    <property type="term" value="P:double-strand break repair via nonhomologous end joining"/>
    <property type="evidence" value="ECO:0007669"/>
    <property type="project" value="TreeGrafter"/>
</dbReference>
<dbReference type="PANTHER" id="PTHR11276">
    <property type="entry name" value="DNA POLYMERASE TYPE-X FAMILY MEMBER"/>
    <property type="match status" value="1"/>
</dbReference>
<evidence type="ECO:0000313" key="5">
    <source>
        <dbReference type="EMBL" id="CAD9150261.1"/>
    </source>
</evidence>
<gene>
    <name evidence="5" type="ORF">NDES1114_LOCUS32427</name>
</gene>
<dbReference type="InterPro" id="IPR022312">
    <property type="entry name" value="DNA_pol_X"/>
</dbReference>
<dbReference type="GO" id="GO:0005634">
    <property type="term" value="C:nucleus"/>
    <property type="evidence" value="ECO:0007669"/>
    <property type="project" value="TreeGrafter"/>
</dbReference>
<feature type="domain" description="Crossover junction endonuclease MUS81-like HHH" evidence="4">
    <location>
        <begin position="21"/>
        <end position="90"/>
    </location>
</feature>
<accession>A0A7S1QWF7</accession>
<dbReference type="Pfam" id="PF14716">
    <property type="entry name" value="HHH_8"/>
    <property type="match status" value="1"/>
</dbReference>
<dbReference type="EMBL" id="HBGF01048538">
    <property type="protein sequence ID" value="CAD9150261.1"/>
    <property type="molecule type" value="Transcribed_RNA"/>
</dbReference>
<evidence type="ECO:0000256" key="2">
    <source>
        <dbReference type="SAM" id="MobiDB-lite"/>
    </source>
</evidence>
<feature type="domain" description="PARP1-like PADR1" evidence="3">
    <location>
        <begin position="182"/>
        <end position="221"/>
    </location>
</feature>
<reference evidence="5" key="1">
    <citation type="submission" date="2021-01" db="EMBL/GenBank/DDBJ databases">
        <authorList>
            <person name="Corre E."/>
            <person name="Pelletier E."/>
            <person name="Niang G."/>
            <person name="Scheremetjew M."/>
            <person name="Finn R."/>
            <person name="Kale V."/>
            <person name="Holt S."/>
            <person name="Cochrane G."/>
            <person name="Meng A."/>
            <person name="Brown T."/>
            <person name="Cohen L."/>
        </authorList>
    </citation>
    <scope>NUCLEOTIDE SEQUENCE</scope>
    <source>
        <strain evidence="5">CCAP 1951/1</strain>
    </source>
</reference>
<feature type="active site" description="Nucleophile; Schiff-base intermediate with DNA; for 5'-dRP lyase activity" evidence="1">
    <location>
        <position position="81"/>
    </location>
</feature>
<organism evidence="5">
    <name type="scientific">Neobodo designis</name>
    <name type="common">Flagellated protozoan</name>
    <name type="synonym">Bodo designis</name>
    <dbReference type="NCBI Taxonomy" id="312471"/>
    <lineage>
        <taxon>Eukaryota</taxon>
        <taxon>Discoba</taxon>
        <taxon>Euglenozoa</taxon>
        <taxon>Kinetoplastea</taxon>
        <taxon>Metakinetoplastina</taxon>
        <taxon>Neobodonida</taxon>
        <taxon>Neobodo</taxon>
    </lineage>
</organism>
<dbReference type="GO" id="GO:0003677">
    <property type="term" value="F:DNA binding"/>
    <property type="evidence" value="ECO:0007669"/>
    <property type="project" value="InterPro"/>
</dbReference>
<dbReference type="GO" id="GO:0003887">
    <property type="term" value="F:DNA-directed DNA polymerase activity"/>
    <property type="evidence" value="ECO:0007669"/>
    <property type="project" value="InterPro"/>
</dbReference>
<dbReference type="AlphaFoldDB" id="A0A7S1QWF7"/>
<sequence length="230" mass="24603">MPKRSASAKPAPAKKAGKAGGNDALAAAFDELKFYEMKSTNHHAAVAYDKVAKAIRAHKSVISSGAEMASTPGVGKASVAKIDEFLSSGKVAKLEEFRSTWGELPEQVTKTMKSGATGKSAKPSKTKPVPAAVVKKIKAAQTNYEAKSNDTLKTLLRQNGGKVSGTKAELARRCAEGQVLGAFPKCPLCHAGKPQLDFKTGEYKCPGYMDDDKWAPCIFKGELERDKWNE</sequence>
<feature type="compositionally biased region" description="Low complexity" evidence="2">
    <location>
        <begin position="1"/>
        <end position="14"/>
    </location>
</feature>
<evidence type="ECO:0008006" key="6">
    <source>
        <dbReference type="Google" id="ProtNLM"/>
    </source>
</evidence>
<evidence type="ECO:0000256" key="1">
    <source>
        <dbReference type="PIRSR" id="PIRSR622312-50"/>
    </source>
</evidence>
<dbReference type="Pfam" id="PF08063">
    <property type="entry name" value="Zn_ribbon_PADR1"/>
    <property type="match status" value="1"/>
</dbReference>
<dbReference type="SUPFAM" id="SSF47802">
    <property type="entry name" value="DNA polymerase beta, N-terminal domain-like"/>
    <property type="match status" value="1"/>
</dbReference>
<dbReference type="InterPro" id="IPR012982">
    <property type="entry name" value="PARP1-like_PADR1_Zn_ribbon"/>
</dbReference>
<dbReference type="Gene3D" id="3.90.640.80">
    <property type="match status" value="1"/>
</dbReference>
<proteinExistence type="predicted"/>
<dbReference type="PANTHER" id="PTHR11276:SF28">
    <property type="entry name" value="DNA POLYMERASE LAMBDA"/>
    <property type="match status" value="1"/>
</dbReference>
<dbReference type="SMART" id="SM01335">
    <property type="entry name" value="PADR1"/>
    <property type="match status" value="1"/>
</dbReference>
<dbReference type="Gene3D" id="1.10.150.110">
    <property type="entry name" value="DNA polymerase beta, N-terminal domain-like"/>
    <property type="match status" value="1"/>
</dbReference>
<feature type="region of interest" description="Disordered" evidence="2">
    <location>
        <begin position="1"/>
        <end position="20"/>
    </location>
</feature>
<evidence type="ECO:0000259" key="4">
    <source>
        <dbReference type="Pfam" id="PF14716"/>
    </source>
</evidence>
<dbReference type="InterPro" id="IPR027421">
    <property type="entry name" value="DNA_pol_lamdba_lyase_dom_sf"/>
</dbReference>
<dbReference type="InterPro" id="IPR010996">
    <property type="entry name" value="HHH_MUS81"/>
</dbReference>
<dbReference type="GO" id="GO:0008270">
    <property type="term" value="F:zinc ion binding"/>
    <property type="evidence" value="ECO:0007669"/>
    <property type="project" value="InterPro"/>
</dbReference>